<evidence type="ECO:0000313" key="4">
    <source>
        <dbReference type="Proteomes" id="UP001244341"/>
    </source>
</evidence>
<dbReference type="Gene3D" id="3.30.428.10">
    <property type="entry name" value="HIT-like"/>
    <property type="match status" value="1"/>
</dbReference>
<accession>A0ABY8UAJ3</accession>
<evidence type="ECO:0000256" key="1">
    <source>
        <dbReference type="PROSITE-ProRule" id="PRU00464"/>
    </source>
</evidence>
<gene>
    <name evidence="3" type="ORF">OEZ85_009850</name>
</gene>
<dbReference type="PRINTS" id="PR00332">
    <property type="entry name" value="HISTRIAD"/>
</dbReference>
<dbReference type="InterPro" id="IPR001310">
    <property type="entry name" value="Histidine_triad_HIT"/>
</dbReference>
<keyword evidence="4" id="KW-1185">Reference proteome</keyword>
<dbReference type="PROSITE" id="PS00892">
    <property type="entry name" value="HIT_1"/>
    <property type="match status" value="1"/>
</dbReference>
<evidence type="ECO:0000313" key="3">
    <source>
        <dbReference type="EMBL" id="WIA18389.1"/>
    </source>
</evidence>
<dbReference type="Pfam" id="PF01230">
    <property type="entry name" value="HIT"/>
    <property type="match status" value="1"/>
</dbReference>
<sequence>MSSEVDAARAAASQADSDAPTLFDKIVAKQIPATIIYEDEQALAFRDINPQAPVHFLVIPKNRNGLTRLSKMDESHRALVGHLMYVAQLVAKQEGLLPGFRVVINDGPEGCQSVYHLHLHIMGGRQLTWPPGC</sequence>
<evidence type="ECO:0000259" key="2">
    <source>
        <dbReference type="PROSITE" id="PS51084"/>
    </source>
</evidence>
<dbReference type="InterPro" id="IPR011146">
    <property type="entry name" value="HIT-like"/>
</dbReference>
<name>A0ABY8UAJ3_TETOB</name>
<feature type="domain" description="HIT" evidence="2">
    <location>
        <begin position="22"/>
        <end position="133"/>
    </location>
</feature>
<organism evidence="3 4">
    <name type="scientific">Tetradesmus obliquus</name>
    <name type="common">Green alga</name>
    <name type="synonym">Acutodesmus obliquus</name>
    <dbReference type="NCBI Taxonomy" id="3088"/>
    <lineage>
        <taxon>Eukaryota</taxon>
        <taxon>Viridiplantae</taxon>
        <taxon>Chlorophyta</taxon>
        <taxon>core chlorophytes</taxon>
        <taxon>Chlorophyceae</taxon>
        <taxon>CS clade</taxon>
        <taxon>Sphaeropleales</taxon>
        <taxon>Scenedesmaceae</taxon>
        <taxon>Tetradesmus</taxon>
    </lineage>
</organism>
<dbReference type="PROSITE" id="PS51084">
    <property type="entry name" value="HIT_2"/>
    <property type="match status" value="1"/>
</dbReference>
<dbReference type="PANTHER" id="PTHR23089">
    <property type="entry name" value="HISTIDINE TRIAD HIT PROTEIN"/>
    <property type="match status" value="1"/>
</dbReference>
<proteinExistence type="predicted"/>
<feature type="short sequence motif" description="Histidine triad motif" evidence="1">
    <location>
        <begin position="116"/>
        <end position="120"/>
    </location>
</feature>
<protein>
    <recommendedName>
        <fullName evidence="2">HIT domain-containing protein</fullName>
    </recommendedName>
</protein>
<dbReference type="EMBL" id="CP126216">
    <property type="protein sequence ID" value="WIA18389.1"/>
    <property type="molecule type" value="Genomic_DNA"/>
</dbReference>
<dbReference type="InterPro" id="IPR019808">
    <property type="entry name" value="Histidine_triad_CS"/>
</dbReference>
<dbReference type="InterPro" id="IPR036265">
    <property type="entry name" value="HIT-like_sf"/>
</dbReference>
<dbReference type="CDD" id="cd01276">
    <property type="entry name" value="PKCI_related"/>
    <property type="match status" value="1"/>
</dbReference>
<reference evidence="3 4" key="1">
    <citation type="submission" date="2023-05" db="EMBL/GenBank/DDBJ databases">
        <title>A 100% complete, gapless, phased diploid assembly of the Scenedesmus obliquus UTEX 3031 genome.</title>
        <authorList>
            <person name="Biondi T.C."/>
            <person name="Hanschen E.R."/>
            <person name="Kwon T."/>
            <person name="Eng W."/>
            <person name="Kruse C.P.S."/>
            <person name="Koehler S.I."/>
            <person name="Kunde Y."/>
            <person name="Gleasner C.D."/>
            <person name="You Mak K.T."/>
            <person name="Polle J."/>
            <person name="Hovde B.T."/>
            <person name="Starkenburg S.R."/>
        </authorList>
    </citation>
    <scope>NUCLEOTIDE SEQUENCE [LARGE SCALE GENOMIC DNA]</scope>
    <source>
        <strain evidence="3 4">DOE0152z</strain>
    </source>
</reference>
<dbReference type="Proteomes" id="UP001244341">
    <property type="component" value="Chromosome 9b"/>
</dbReference>
<dbReference type="SUPFAM" id="SSF54197">
    <property type="entry name" value="HIT-like"/>
    <property type="match status" value="1"/>
</dbReference>